<gene>
    <name evidence="1" type="ORF">SAMN05216388_100978</name>
</gene>
<evidence type="ECO:0000313" key="2">
    <source>
        <dbReference type="Proteomes" id="UP000198775"/>
    </source>
</evidence>
<sequence>MAAIPDDSGPSPFPTQEQCLQAISETAREDYEAVVLGDKTPSEQAANRGVYTSTVVTNVERGKGAVQQTISEHLAGESDPSSQYPVHVVPVGGRERDGSPTYLGRWTFDCRPVRKRVQSHLQGRVLNATAGKTRLTHPDGEIVTNDINPNIETDYTEDVVTLDQFFAPKSFGSVIFDPPFDSDEAAKVYEGWHASDYAAAREALAPLVKPGGILIEFGWNSHGIATAADGWSRDALYLFQRGPNRPDVFMAVDRKFQLTLSESLR</sequence>
<dbReference type="EMBL" id="FOCX01000009">
    <property type="protein sequence ID" value="SEO19349.1"/>
    <property type="molecule type" value="Genomic_DNA"/>
</dbReference>
<dbReference type="Proteomes" id="UP000198775">
    <property type="component" value="Unassembled WGS sequence"/>
</dbReference>
<organism evidence="1 2">
    <name type="scientific">Halorientalis persicus</name>
    <dbReference type="NCBI Taxonomy" id="1367881"/>
    <lineage>
        <taxon>Archaea</taxon>
        <taxon>Methanobacteriati</taxon>
        <taxon>Methanobacteriota</taxon>
        <taxon>Stenosarchaea group</taxon>
        <taxon>Halobacteria</taxon>
        <taxon>Halobacteriales</taxon>
        <taxon>Haloarculaceae</taxon>
        <taxon>Halorientalis</taxon>
    </lineage>
</organism>
<proteinExistence type="predicted"/>
<keyword evidence="2" id="KW-1185">Reference proteome</keyword>
<name>A0A1H8MPW1_9EURY</name>
<accession>A0A1H8MPW1</accession>
<dbReference type="OrthoDB" id="201629at2157"/>
<protein>
    <submittedName>
        <fullName evidence="1">Uncharacterized protein</fullName>
    </submittedName>
</protein>
<dbReference type="AlphaFoldDB" id="A0A1H8MPW1"/>
<dbReference type="SUPFAM" id="SSF53335">
    <property type="entry name" value="S-adenosyl-L-methionine-dependent methyltransferases"/>
    <property type="match status" value="1"/>
</dbReference>
<dbReference type="RefSeq" id="WP_092660070.1">
    <property type="nucleotide sequence ID" value="NZ_FOCX01000009.1"/>
</dbReference>
<evidence type="ECO:0000313" key="1">
    <source>
        <dbReference type="EMBL" id="SEO19349.1"/>
    </source>
</evidence>
<dbReference type="InterPro" id="IPR029063">
    <property type="entry name" value="SAM-dependent_MTases_sf"/>
</dbReference>
<reference evidence="2" key="1">
    <citation type="submission" date="2016-10" db="EMBL/GenBank/DDBJ databases">
        <authorList>
            <person name="Varghese N."/>
            <person name="Submissions S."/>
        </authorList>
    </citation>
    <scope>NUCLEOTIDE SEQUENCE [LARGE SCALE GENOMIC DNA]</scope>
    <source>
        <strain evidence="2">IBRC-M 10043</strain>
    </source>
</reference>